<reference evidence="1 2" key="1">
    <citation type="submission" date="2020-07" db="EMBL/GenBank/DDBJ databases">
        <title>Sequencing the genomes of 1000 actinobacteria strains.</title>
        <authorList>
            <person name="Klenk H.-P."/>
        </authorList>
    </citation>
    <scope>NUCLEOTIDE SEQUENCE [LARGE SCALE GENOMIC DNA]</scope>
    <source>
        <strain evidence="1 2">DSM 44749</strain>
    </source>
</reference>
<dbReference type="RefSeq" id="WP_179762171.1">
    <property type="nucleotide sequence ID" value="NZ_BAAAJZ010000006.1"/>
</dbReference>
<protein>
    <submittedName>
        <fullName evidence="1">Uncharacterized protein</fullName>
    </submittedName>
</protein>
<dbReference type="AlphaFoldDB" id="A0A852WDB3"/>
<sequence>MGSAVIGDVTVIGRVAVRTTTDRVRPGRAPGVVRRAVGASGVLLASAAAVVALGVLADVAVATHGPAGPPAAGAPR</sequence>
<name>A0A852WDB3_PSEA5</name>
<evidence type="ECO:0000313" key="2">
    <source>
        <dbReference type="Proteomes" id="UP000549695"/>
    </source>
</evidence>
<dbReference type="Proteomes" id="UP000549695">
    <property type="component" value="Unassembled WGS sequence"/>
</dbReference>
<proteinExistence type="predicted"/>
<keyword evidence="2" id="KW-1185">Reference proteome</keyword>
<accession>A0A852WDB3</accession>
<evidence type="ECO:0000313" key="1">
    <source>
        <dbReference type="EMBL" id="NYG04275.1"/>
    </source>
</evidence>
<organism evidence="1 2">
    <name type="scientific">Pseudonocardia alni</name>
    <name type="common">Amycolata alni</name>
    <dbReference type="NCBI Taxonomy" id="33907"/>
    <lineage>
        <taxon>Bacteria</taxon>
        <taxon>Bacillati</taxon>
        <taxon>Actinomycetota</taxon>
        <taxon>Actinomycetes</taxon>
        <taxon>Pseudonocardiales</taxon>
        <taxon>Pseudonocardiaceae</taxon>
        <taxon>Pseudonocardia</taxon>
    </lineage>
</organism>
<comment type="caution">
    <text evidence="1">The sequence shown here is derived from an EMBL/GenBank/DDBJ whole genome shotgun (WGS) entry which is preliminary data.</text>
</comment>
<dbReference type="EMBL" id="JACCCZ010000001">
    <property type="protein sequence ID" value="NYG04275.1"/>
    <property type="molecule type" value="Genomic_DNA"/>
</dbReference>
<dbReference type="GeneID" id="98054233"/>
<gene>
    <name evidence="1" type="ORF">HDA37_004560</name>
</gene>